<sequence length="138" mass="14459">LEPVQPRPDRRVSRQWGYGDRPFRRPPAGDSDHDGGQKRVAPGDPAGLHHGRRPRGGDRLQGRRPDPPGLVPQPGRQPGGDGGVAGRDLPGASRGRGGRRARPSLRPAGGRDALLRRVPTRHPAADPGGGAGAGWGGM</sequence>
<name>A0A6J4TS39_9BACT</name>
<reference evidence="2" key="1">
    <citation type="submission" date="2020-02" db="EMBL/GenBank/DDBJ databases">
        <authorList>
            <person name="Meier V. D."/>
        </authorList>
    </citation>
    <scope>NUCLEOTIDE SEQUENCE</scope>
    <source>
        <strain evidence="2">AVDCRST_MAG73</strain>
    </source>
</reference>
<dbReference type="EMBL" id="CADCWE010000053">
    <property type="protein sequence ID" value="CAA9530661.1"/>
    <property type="molecule type" value="Genomic_DNA"/>
</dbReference>
<gene>
    <name evidence="2" type="ORF">AVDCRST_MAG73-921</name>
</gene>
<feature type="non-terminal residue" evidence="2">
    <location>
        <position position="138"/>
    </location>
</feature>
<evidence type="ECO:0000256" key="1">
    <source>
        <dbReference type="SAM" id="MobiDB-lite"/>
    </source>
</evidence>
<dbReference type="AlphaFoldDB" id="A0A6J4TS39"/>
<accession>A0A6J4TS39</accession>
<evidence type="ECO:0000313" key="2">
    <source>
        <dbReference type="EMBL" id="CAA9530661.1"/>
    </source>
</evidence>
<feature type="non-terminal residue" evidence="2">
    <location>
        <position position="1"/>
    </location>
</feature>
<proteinExistence type="predicted"/>
<organism evidence="2">
    <name type="scientific">uncultured Thermomicrobiales bacterium</name>
    <dbReference type="NCBI Taxonomy" id="1645740"/>
    <lineage>
        <taxon>Bacteria</taxon>
        <taxon>Pseudomonadati</taxon>
        <taxon>Thermomicrobiota</taxon>
        <taxon>Thermomicrobia</taxon>
        <taxon>Thermomicrobiales</taxon>
        <taxon>environmental samples</taxon>
    </lineage>
</organism>
<feature type="compositionally biased region" description="Gly residues" evidence="1">
    <location>
        <begin position="127"/>
        <end position="138"/>
    </location>
</feature>
<feature type="compositionally biased region" description="Basic and acidic residues" evidence="1">
    <location>
        <begin position="55"/>
        <end position="66"/>
    </location>
</feature>
<protein>
    <submittedName>
        <fullName evidence="2">AclJ</fullName>
    </submittedName>
</protein>
<feature type="region of interest" description="Disordered" evidence="1">
    <location>
        <begin position="1"/>
        <end position="138"/>
    </location>
</feature>